<dbReference type="Pfam" id="PF12796">
    <property type="entry name" value="Ank_2"/>
    <property type="match status" value="1"/>
</dbReference>
<dbReference type="SUPFAM" id="SSF48403">
    <property type="entry name" value="Ankyrin repeat"/>
    <property type="match status" value="1"/>
</dbReference>
<keyword evidence="1" id="KW-0677">Repeat</keyword>
<dbReference type="RefSeq" id="YP_009430185.1">
    <property type="nucleotide sequence ID" value="NC_021858.1"/>
</dbReference>
<dbReference type="InterPro" id="IPR036770">
    <property type="entry name" value="Ankyrin_rpt-contain_sf"/>
</dbReference>
<evidence type="ECO:0000313" key="4">
    <source>
        <dbReference type="EMBL" id="ATE82476.1"/>
    </source>
</evidence>
<dbReference type="SMART" id="SM00248">
    <property type="entry name" value="ANK"/>
    <property type="match status" value="3"/>
</dbReference>
<accession>A0A291AU67</accession>
<dbReference type="PANTHER" id="PTHR24171">
    <property type="entry name" value="ANKYRIN REPEAT DOMAIN-CONTAINING PROTEIN 39-RELATED"/>
    <property type="match status" value="1"/>
</dbReference>
<sequence length="351" mass="35762">MAEKAPSVGERGGWDRPTREETESGSTHPHATPERRPAQLHCPSGSLHRDPARTPTMLNADPPHSFAMQALPSAVGNLIAYMLGWGPWRARRPVRALDAPPAPADVSRPAAPTRSRDAVGRTALYRALARGRLADADRILATAATPQDFLALAADPLALSSAVAADNIAAVMLLGRHAARTGVDLCDLFGDPHMCDPRAGGTGAIGALDAAGGDALIHLACATDSAAVLTSMLLMGVKAEHRCGATRTLARCATPLHVAARAGSRACAAVLLGAGASPNAQGADAMTPLHVAAAHGHTDLVLLLLASGGSTTARRRTDAATPAGAATHAGYPATAAAIAAVSDVRHNGRGH</sequence>
<gene>
    <name evidence="4" type="ORF">pdul_cds_216</name>
</gene>
<dbReference type="GO" id="GO:0085020">
    <property type="term" value="P:protein K6-linked ubiquitination"/>
    <property type="evidence" value="ECO:0007669"/>
    <property type="project" value="TreeGrafter"/>
</dbReference>
<dbReference type="GeneID" id="34568009"/>
<dbReference type="EMBL" id="KC977570">
    <property type="protein sequence ID" value="ATE82476.1"/>
    <property type="molecule type" value="Genomic_DNA"/>
</dbReference>
<organism evidence="4 5">
    <name type="scientific">Pandoravirus dulcis</name>
    <dbReference type="NCBI Taxonomy" id="1349409"/>
    <lineage>
        <taxon>Viruses</taxon>
        <taxon>Pandoravirus</taxon>
    </lineage>
</organism>
<dbReference type="GO" id="GO:0004842">
    <property type="term" value="F:ubiquitin-protein transferase activity"/>
    <property type="evidence" value="ECO:0007669"/>
    <property type="project" value="TreeGrafter"/>
</dbReference>
<dbReference type="InterPro" id="IPR002110">
    <property type="entry name" value="Ankyrin_rpt"/>
</dbReference>
<dbReference type="PANTHER" id="PTHR24171:SF8">
    <property type="entry name" value="BRCA1-ASSOCIATED RING DOMAIN PROTEIN 1"/>
    <property type="match status" value="1"/>
</dbReference>
<keyword evidence="2" id="KW-0040">ANK repeat</keyword>
<dbReference type="Proteomes" id="UP000201566">
    <property type="component" value="Segment"/>
</dbReference>
<name>A0A291AU67_9VIRU</name>
<dbReference type="Gene3D" id="1.25.40.20">
    <property type="entry name" value="Ankyrin repeat-containing domain"/>
    <property type="match status" value="1"/>
</dbReference>
<protein>
    <submittedName>
        <fullName evidence="4">Ankyrin repeat domain containing protein</fullName>
    </submittedName>
</protein>
<proteinExistence type="predicted"/>
<evidence type="ECO:0000256" key="1">
    <source>
        <dbReference type="ARBA" id="ARBA00022737"/>
    </source>
</evidence>
<dbReference type="KEGG" id="vg:34568009"/>
<feature type="region of interest" description="Disordered" evidence="3">
    <location>
        <begin position="1"/>
        <end position="61"/>
    </location>
</feature>
<feature type="compositionally biased region" description="Basic and acidic residues" evidence="3">
    <location>
        <begin position="12"/>
        <end position="22"/>
    </location>
</feature>
<dbReference type="PROSITE" id="PS50088">
    <property type="entry name" value="ANK_REPEAT"/>
    <property type="match status" value="2"/>
</dbReference>
<reference evidence="4 5" key="1">
    <citation type="journal article" date="2013" name="Science">
        <title>Pandoraviruses: amoeba viruses with genomes up to 2.5 Mb reaching that of parasitic eukaryotes.</title>
        <authorList>
            <person name="Philippe N."/>
            <person name="Legendre M."/>
            <person name="Doutre G."/>
            <person name="Coute Y."/>
            <person name="Poirot O."/>
            <person name="Lescot M."/>
            <person name="Arslan D."/>
            <person name="Seltzer V."/>
            <person name="Bertaux L."/>
            <person name="Bruley C."/>
            <person name="Garin J."/>
            <person name="Claverie J.M."/>
            <person name="Abergel C."/>
        </authorList>
    </citation>
    <scope>NUCLEOTIDE SEQUENCE [LARGE SCALE GENOMIC DNA]</scope>
    <source>
        <strain evidence="4">Melbourne</strain>
    </source>
</reference>
<evidence type="ECO:0000313" key="5">
    <source>
        <dbReference type="Proteomes" id="UP000201566"/>
    </source>
</evidence>
<evidence type="ECO:0000256" key="2">
    <source>
        <dbReference type="ARBA" id="ARBA00023043"/>
    </source>
</evidence>
<dbReference type="PROSITE" id="PS50297">
    <property type="entry name" value="ANK_REP_REGION"/>
    <property type="match status" value="2"/>
</dbReference>
<evidence type="ECO:0000256" key="3">
    <source>
        <dbReference type="SAM" id="MobiDB-lite"/>
    </source>
</evidence>